<sequence>MSGRAPERVWYASYGSNMRRARLAAYLAGGRPAGAARTYPGCRDPRPPAASVLLRLAGTLYFATESEVWTGGRAFYDPDAHGPYGPRAEGTEGSGVSGAAAADFARVPAVPPWAGAAAQVLVRAHLITVGQFADVVAQEMGREPGTGPDPGPGLAEALATGRARLGAGHYETLVHPGSHGGVPVVTFTAPWSVRDVAANPPSAPYLTHLAAGLVEAGAGDARTVARYLARWPGAAGHWRVGAIAGLARADGAGDRAGEGAHADRAP</sequence>
<reference evidence="2" key="1">
    <citation type="journal article" date="2019" name="Int. J. Syst. Evol. Microbiol.">
        <title>The Global Catalogue of Microorganisms (GCM) 10K type strain sequencing project: providing services to taxonomists for standard genome sequencing and annotation.</title>
        <authorList>
            <consortium name="The Broad Institute Genomics Platform"/>
            <consortium name="The Broad Institute Genome Sequencing Center for Infectious Disease"/>
            <person name="Wu L."/>
            <person name="Ma J."/>
        </authorList>
    </citation>
    <scope>NUCLEOTIDE SEQUENCE [LARGE SCALE GENOMIC DNA]</scope>
    <source>
        <strain evidence="2">JCM 30846</strain>
    </source>
</reference>
<dbReference type="EMBL" id="BAABEP010000014">
    <property type="protein sequence ID" value="GAA3726895.1"/>
    <property type="molecule type" value="Genomic_DNA"/>
</dbReference>
<proteinExistence type="predicted"/>
<protein>
    <recommendedName>
        <fullName evidence="3">Histone deacetylase</fullName>
    </recommendedName>
</protein>
<evidence type="ECO:0000313" key="2">
    <source>
        <dbReference type="Proteomes" id="UP001499884"/>
    </source>
</evidence>
<evidence type="ECO:0008006" key="3">
    <source>
        <dbReference type="Google" id="ProtNLM"/>
    </source>
</evidence>
<name>A0ABP7F092_9ACTN</name>
<evidence type="ECO:0000313" key="1">
    <source>
        <dbReference type="EMBL" id="GAA3726895.1"/>
    </source>
</evidence>
<keyword evidence="2" id="KW-1185">Reference proteome</keyword>
<gene>
    <name evidence="1" type="ORF">GCM10023082_26090</name>
</gene>
<dbReference type="Proteomes" id="UP001499884">
    <property type="component" value="Unassembled WGS sequence"/>
</dbReference>
<dbReference type="Gene3D" id="3.10.490.10">
    <property type="entry name" value="Gamma-glutamyl cyclotransferase-like"/>
    <property type="match status" value="1"/>
</dbReference>
<accession>A0ABP7F092</accession>
<organism evidence="1 2">
    <name type="scientific">Streptomyces tremellae</name>
    <dbReference type="NCBI Taxonomy" id="1124239"/>
    <lineage>
        <taxon>Bacteria</taxon>
        <taxon>Bacillati</taxon>
        <taxon>Actinomycetota</taxon>
        <taxon>Actinomycetes</taxon>
        <taxon>Kitasatosporales</taxon>
        <taxon>Streptomycetaceae</taxon>
        <taxon>Streptomyces</taxon>
    </lineage>
</organism>
<comment type="caution">
    <text evidence="1">The sequence shown here is derived from an EMBL/GenBank/DDBJ whole genome shotgun (WGS) entry which is preliminary data.</text>
</comment>